<name>A0A0R3VUF8_TAEAS</name>
<evidence type="ECO:0000313" key="2">
    <source>
        <dbReference type="Proteomes" id="UP000282613"/>
    </source>
</evidence>
<organism evidence="3">
    <name type="scientific">Taenia asiatica</name>
    <name type="common">Asian tapeworm</name>
    <dbReference type="NCBI Taxonomy" id="60517"/>
    <lineage>
        <taxon>Eukaryota</taxon>
        <taxon>Metazoa</taxon>
        <taxon>Spiralia</taxon>
        <taxon>Lophotrochozoa</taxon>
        <taxon>Platyhelminthes</taxon>
        <taxon>Cestoda</taxon>
        <taxon>Eucestoda</taxon>
        <taxon>Cyclophyllidea</taxon>
        <taxon>Taeniidae</taxon>
        <taxon>Taenia</taxon>
    </lineage>
</organism>
<keyword evidence="2" id="KW-1185">Reference proteome</keyword>
<protein>
    <submittedName>
        <fullName evidence="3">Secreted protein</fullName>
    </submittedName>
</protein>
<proteinExistence type="predicted"/>
<accession>A0A0R3VUF8</accession>
<reference evidence="3" key="1">
    <citation type="submission" date="2017-02" db="UniProtKB">
        <authorList>
            <consortium name="WormBaseParasite"/>
        </authorList>
    </citation>
    <scope>IDENTIFICATION</scope>
</reference>
<dbReference type="WBParaSite" id="TASK_0000095201-mRNA-1">
    <property type="protein sequence ID" value="TASK_0000095201-mRNA-1"/>
    <property type="gene ID" value="TASK_0000095201"/>
</dbReference>
<evidence type="ECO:0000313" key="1">
    <source>
        <dbReference type="EMBL" id="VDK22212.1"/>
    </source>
</evidence>
<reference evidence="1 2" key="2">
    <citation type="submission" date="2018-11" db="EMBL/GenBank/DDBJ databases">
        <authorList>
            <consortium name="Pathogen Informatics"/>
        </authorList>
    </citation>
    <scope>NUCLEOTIDE SEQUENCE [LARGE SCALE GENOMIC DNA]</scope>
</reference>
<dbReference type="EMBL" id="UYRS01000170">
    <property type="protein sequence ID" value="VDK22212.1"/>
    <property type="molecule type" value="Genomic_DNA"/>
</dbReference>
<evidence type="ECO:0000313" key="3">
    <source>
        <dbReference type="WBParaSite" id="TASK_0000095201-mRNA-1"/>
    </source>
</evidence>
<dbReference type="Proteomes" id="UP000282613">
    <property type="component" value="Unassembled WGS sequence"/>
</dbReference>
<sequence length="135" mass="15384">MTCLAEPSSPFQAIRFALAKCCSMGPPYKMRHGTMLCDLYCLSPTLSSHISKKQLDQLNLNQDSLFLRVCIKLFTWMIQKQEWKLLSEAVVLRLKNNRYMVFGTSATCPTESSNSQLDFDGKPLKTMCIMFTETP</sequence>
<gene>
    <name evidence="1" type="ORF">TASK_LOCUS953</name>
</gene>
<dbReference type="AlphaFoldDB" id="A0A0R3VUF8"/>